<sequence>MEQDFLDVFVWSAHSTVYRVLLNKTECGNRLEASTRPR</sequence>
<dbReference type="EMBL" id="AEIG01000103">
    <property type="protein sequence ID" value="EGG28482.1"/>
    <property type="molecule type" value="Genomic_DNA"/>
</dbReference>
<dbReference type="Proteomes" id="UP000005615">
    <property type="component" value="Unassembled WGS sequence"/>
</dbReference>
<protein>
    <submittedName>
        <fullName evidence="1">Uncharacterized protein</fullName>
    </submittedName>
</protein>
<dbReference type="AlphaFoldDB" id="F3L5C1"/>
<organism evidence="1 2">
    <name type="scientific">Aequoribacter fuscus</name>
    <dbReference type="NCBI Taxonomy" id="2518989"/>
    <lineage>
        <taxon>Bacteria</taxon>
        <taxon>Pseudomonadati</taxon>
        <taxon>Pseudomonadota</taxon>
        <taxon>Gammaproteobacteria</taxon>
        <taxon>Cellvibrionales</taxon>
        <taxon>Halieaceae</taxon>
        <taxon>Aequoribacter</taxon>
    </lineage>
</organism>
<evidence type="ECO:0000313" key="2">
    <source>
        <dbReference type="Proteomes" id="UP000005615"/>
    </source>
</evidence>
<gene>
    <name evidence="1" type="ORF">IMCC3088_52</name>
</gene>
<evidence type="ECO:0000313" key="1">
    <source>
        <dbReference type="EMBL" id="EGG28482.1"/>
    </source>
</evidence>
<keyword evidence="2" id="KW-1185">Reference proteome</keyword>
<reference evidence="1 2" key="1">
    <citation type="journal article" date="2011" name="J. Bacteriol.">
        <title>Genome sequence of strain IMCC3088, a proteorhodopsin-containing marine bacterium belonging to the OM60/NOR5 clade.</title>
        <authorList>
            <person name="Jang Y."/>
            <person name="Oh H.M."/>
            <person name="Kang I."/>
            <person name="Lee K."/>
            <person name="Yang S.J."/>
            <person name="Cho J.C."/>
        </authorList>
    </citation>
    <scope>NUCLEOTIDE SEQUENCE [LARGE SCALE GENOMIC DNA]</scope>
    <source>
        <strain evidence="1 2">IMCC3088</strain>
    </source>
</reference>
<accession>F3L5C1</accession>
<name>F3L5C1_9GAMM</name>
<proteinExistence type="predicted"/>
<comment type="caution">
    <text evidence="1">The sequence shown here is derived from an EMBL/GenBank/DDBJ whole genome shotgun (WGS) entry which is preliminary data.</text>
</comment>